<feature type="domain" description="Methyl-accepting transducer" evidence="6">
    <location>
        <begin position="267"/>
        <end position="503"/>
    </location>
</feature>
<evidence type="ECO:0000313" key="9">
    <source>
        <dbReference type="Proteomes" id="UP000276260"/>
    </source>
</evidence>
<dbReference type="GO" id="GO:0006935">
    <property type="term" value="P:chemotaxis"/>
    <property type="evidence" value="ECO:0007669"/>
    <property type="project" value="InterPro"/>
</dbReference>
<dbReference type="InterPro" id="IPR003660">
    <property type="entry name" value="HAMP_dom"/>
</dbReference>
<dbReference type="SUPFAM" id="SSF58104">
    <property type="entry name" value="Methyl-accepting chemotaxis protein (MCP) signaling domain"/>
    <property type="match status" value="1"/>
</dbReference>
<dbReference type="Gene3D" id="1.10.287.950">
    <property type="entry name" value="Methyl-accepting chemotaxis protein"/>
    <property type="match status" value="1"/>
</dbReference>
<comment type="subcellular location">
    <subcellularLocation>
        <location evidence="1">Membrane</location>
    </subcellularLocation>
</comment>
<sequence length="539" mass="57993">MLREITIQKRLLFAFSLLILLLIGVGTLSLSSMKTIRSHAAEVETNMLPAILSLGEVNLNLMRVRVFTLRLLLDKDQQSRQHTAAQIQQMKQAVEKYSADYQKTIRSDEELKLYHQFTASVAAYYAAQQQFYTLALQGDLAQAEALLSEINPLSDRMTKDLVAIIHFNEKAALEVRNSSIAKYESTFWLILTIVVIAACIGLLVAKVMASSINTPLQQAVKTAETVAAGDLTLQTQIQGDDELTRLARALQIMQTNLREAIVQIGSSSSQLASAAEELNVVTEESSKALQLQNDEVQQAAAAITQMSAAVDEVAQTALRTSDASTESARLASDGKLRVAETAAVINEMNSDMTDSSEVINTLATQVASIGQVLDVIRAVAEQTNLLALNAAIEAARAGEAGRGFAVVADEVRSLAHRTQVSTGEIEAMVREVQNSATAAVSSITNTGKKASEAQTVVKAAAEVLDRIASRILSISDSNHIIASAAEQQSKVAREIDRNIITISDLAAQTAAGAHQTSASSSELTRLAFDLNTLVARFRV</sequence>
<keyword evidence="5" id="KW-0812">Transmembrane</keyword>
<dbReference type="PANTHER" id="PTHR32089">
    <property type="entry name" value="METHYL-ACCEPTING CHEMOTAXIS PROTEIN MCPB"/>
    <property type="match status" value="1"/>
</dbReference>
<dbReference type="Pfam" id="PF12729">
    <property type="entry name" value="4HB_MCP_1"/>
    <property type="match status" value="1"/>
</dbReference>
<keyword evidence="2 4" id="KW-0807">Transducer</keyword>
<dbReference type="SMART" id="SM00304">
    <property type="entry name" value="HAMP"/>
    <property type="match status" value="2"/>
</dbReference>
<keyword evidence="5" id="KW-1133">Transmembrane helix</keyword>
<evidence type="ECO:0000313" key="8">
    <source>
        <dbReference type="EMBL" id="RRJ23278.1"/>
    </source>
</evidence>
<dbReference type="PANTHER" id="PTHR32089:SF120">
    <property type="entry name" value="METHYL-ACCEPTING CHEMOTAXIS PROTEIN TLPQ"/>
    <property type="match status" value="1"/>
</dbReference>
<dbReference type="GO" id="GO:0016020">
    <property type="term" value="C:membrane"/>
    <property type="evidence" value="ECO:0007669"/>
    <property type="project" value="UniProtKB-SubCell"/>
</dbReference>
<evidence type="ECO:0000256" key="4">
    <source>
        <dbReference type="PROSITE-ProRule" id="PRU00284"/>
    </source>
</evidence>
<evidence type="ECO:0000256" key="3">
    <source>
        <dbReference type="ARBA" id="ARBA00029447"/>
    </source>
</evidence>
<dbReference type="Pfam" id="PF00672">
    <property type="entry name" value="HAMP"/>
    <property type="match status" value="1"/>
</dbReference>
<dbReference type="PROSITE" id="PS50111">
    <property type="entry name" value="CHEMOTAXIS_TRANSDUC_2"/>
    <property type="match status" value="1"/>
</dbReference>
<evidence type="ECO:0000256" key="1">
    <source>
        <dbReference type="ARBA" id="ARBA00004370"/>
    </source>
</evidence>
<proteinExistence type="inferred from homology"/>
<comment type="caution">
    <text evidence="8">The sequence shown here is derived from an EMBL/GenBank/DDBJ whole genome shotgun (WGS) entry which is preliminary data.</text>
</comment>
<dbReference type="InterPro" id="IPR004090">
    <property type="entry name" value="Chemotax_Me-accpt_rcpt"/>
</dbReference>
<dbReference type="AlphaFoldDB" id="A0A3P3QRA5"/>
<reference evidence="8 9" key="1">
    <citation type="submission" date="2018-11" db="EMBL/GenBank/DDBJ databases">
        <title>Draft genome analysis of Rheinheimera mesophila isolated from an industrial waste site.</title>
        <authorList>
            <person name="Yu Q."/>
            <person name="Qi Y."/>
            <person name="Zhang H."/>
            <person name="Lu Y."/>
            <person name="Pu J."/>
        </authorList>
    </citation>
    <scope>NUCLEOTIDE SEQUENCE [LARGE SCALE GENOMIC DNA]</scope>
    <source>
        <strain evidence="8 9">IITR13</strain>
    </source>
</reference>
<dbReference type="GO" id="GO:0004888">
    <property type="term" value="F:transmembrane signaling receptor activity"/>
    <property type="evidence" value="ECO:0007669"/>
    <property type="project" value="InterPro"/>
</dbReference>
<dbReference type="Proteomes" id="UP000276260">
    <property type="component" value="Unassembled WGS sequence"/>
</dbReference>
<dbReference type="PRINTS" id="PR00260">
    <property type="entry name" value="CHEMTRNSDUCR"/>
</dbReference>
<evidence type="ECO:0000259" key="7">
    <source>
        <dbReference type="PROSITE" id="PS50885"/>
    </source>
</evidence>
<dbReference type="PROSITE" id="PS50885">
    <property type="entry name" value="HAMP"/>
    <property type="match status" value="1"/>
</dbReference>
<dbReference type="EMBL" id="RRCF01000001">
    <property type="protein sequence ID" value="RRJ23278.1"/>
    <property type="molecule type" value="Genomic_DNA"/>
</dbReference>
<dbReference type="CDD" id="cd06225">
    <property type="entry name" value="HAMP"/>
    <property type="match status" value="1"/>
</dbReference>
<keyword evidence="5" id="KW-0472">Membrane</keyword>
<keyword evidence="9" id="KW-1185">Reference proteome</keyword>
<evidence type="ECO:0000259" key="6">
    <source>
        <dbReference type="PROSITE" id="PS50111"/>
    </source>
</evidence>
<dbReference type="OrthoDB" id="9781845at2"/>
<accession>A0A3P3QRA5</accession>
<dbReference type="FunFam" id="1.10.287.950:FF:000001">
    <property type="entry name" value="Methyl-accepting chemotaxis sensory transducer"/>
    <property type="match status" value="1"/>
</dbReference>
<dbReference type="Pfam" id="PF00015">
    <property type="entry name" value="MCPsignal"/>
    <property type="match status" value="1"/>
</dbReference>
<comment type="similarity">
    <text evidence="3">Belongs to the methyl-accepting chemotaxis (MCP) protein family.</text>
</comment>
<gene>
    <name evidence="8" type="ORF">EIK76_04110</name>
</gene>
<evidence type="ECO:0000256" key="5">
    <source>
        <dbReference type="SAM" id="Phobius"/>
    </source>
</evidence>
<dbReference type="RefSeq" id="WP_046519160.1">
    <property type="nucleotide sequence ID" value="NZ_LAVS01000008.1"/>
</dbReference>
<evidence type="ECO:0000256" key="2">
    <source>
        <dbReference type="ARBA" id="ARBA00023224"/>
    </source>
</evidence>
<dbReference type="InterPro" id="IPR024478">
    <property type="entry name" value="HlyB_4HB_MCP"/>
</dbReference>
<protein>
    <submittedName>
        <fullName evidence="8">Methyl-accepting chemotaxis protein</fullName>
    </submittedName>
</protein>
<organism evidence="8 9">
    <name type="scientific">Rheinheimera mesophila</name>
    <dbReference type="NCBI Taxonomy" id="1547515"/>
    <lineage>
        <taxon>Bacteria</taxon>
        <taxon>Pseudomonadati</taxon>
        <taxon>Pseudomonadota</taxon>
        <taxon>Gammaproteobacteria</taxon>
        <taxon>Chromatiales</taxon>
        <taxon>Chromatiaceae</taxon>
        <taxon>Rheinheimera</taxon>
    </lineage>
</organism>
<feature type="domain" description="HAMP" evidence="7">
    <location>
        <begin position="210"/>
        <end position="262"/>
    </location>
</feature>
<dbReference type="SMART" id="SM00283">
    <property type="entry name" value="MA"/>
    <property type="match status" value="1"/>
</dbReference>
<dbReference type="GO" id="GO:0007165">
    <property type="term" value="P:signal transduction"/>
    <property type="evidence" value="ECO:0007669"/>
    <property type="project" value="UniProtKB-KW"/>
</dbReference>
<name>A0A3P3QRA5_9GAMM</name>
<feature type="transmembrane region" description="Helical" evidence="5">
    <location>
        <begin position="186"/>
        <end position="209"/>
    </location>
</feature>
<dbReference type="InterPro" id="IPR004089">
    <property type="entry name" value="MCPsignal_dom"/>
</dbReference>